<dbReference type="PROSITE" id="PS50042">
    <property type="entry name" value="CNMP_BINDING_3"/>
    <property type="match status" value="1"/>
</dbReference>
<dbReference type="Gene3D" id="2.60.120.10">
    <property type="entry name" value="Jelly Rolls"/>
    <property type="match status" value="1"/>
</dbReference>
<dbReference type="AlphaFoldDB" id="A0A4Q2KIM3"/>
<dbReference type="RefSeq" id="WP_129525337.1">
    <property type="nucleotide sequence ID" value="NZ_SDPV01000002.1"/>
</dbReference>
<dbReference type="InterPro" id="IPR018490">
    <property type="entry name" value="cNMP-bd_dom_sf"/>
</dbReference>
<evidence type="ECO:0000259" key="1">
    <source>
        <dbReference type="PROSITE" id="PS50042"/>
    </source>
</evidence>
<sequence length="66" mass="7018">MLVLSGRLEVRRHDRAGNDAHIITHERGDMMGELAQLSGRPFLINALALTAVEAIAIASLAGAPDN</sequence>
<evidence type="ECO:0000313" key="3">
    <source>
        <dbReference type="Proteomes" id="UP000293623"/>
    </source>
</evidence>
<dbReference type="InterPro" id="IPR014710">
    <property type="entry name" value="RmlC-like_jellyroll"/>
</dbReference>
<comment type="caution">
    <text evidence="2">The sequence shown here is derived from an EMBL/GenBank/DDBJ whole genome shotgun (WGS) entry which is preliminary data.</text>
</comment>
<name>A0A4Q2KIM3_9SPHN</name>
<accession>A0A4Q2KIM3</accession>
<protein>
    <recommendedName>
        <fullName evidence="1">Cyclic nucleotide-binding domain-containing protein</fullName>
    </recommendedName>
</protein>
<dbReference type="SUPFAM" id="SSF51206">
    <property type="entry name" value="cAMP-binding domain-like"/>
    <property type="match status" value="1"/>
</dbReference>
<dbReference type="InterPro" id="IPR000595">
    <property type="entry name" value="cNMP-bd_dom"/>
</dbReference>
<dbReference type="OrthoDB" id="9786503at2"/>
<organism evidence="2 3">
    <name type="scientific">Pelagerythrobacter rhizovicinus</name>
    <dbReference type="NCBI Taxonomy" id="2268576"/>
    <lineage>
        <taxon>Bacteria</taxon>
        <taxon>Pseudomonadati</taxon>
        <taxon>Pseudomonadota</taxon>
        <taxon>Alphaproteobacteria</taxon>
        <taxon>Sphingomonadales</taxon>
        <taxon>Erythrobacteraceae</taxon>
        <taxon>Pelagerythrobacter</taxon>
    </lineage>
</organism>
<dbReference type="Pfam" id="PF00027">
    <property type="entry name" value="cNMP_binding"/>
    <property type="match status" value="1"/>
</dbReference>
<proteinExistence type="predicted"/>
<dbReference type="Proteomes" id="UP000293623">
    <property type="component" value="Unassembled WGS sequence"/>
</dbReference>
<feature type="domain" description="Cyclic nucleotide-binding" evidence="1">
    <location>
        <begin position="1"/>
        <end position="57"/>
    </location>
</feature>
<evidence type="ECO:0000313" key="2">
    <source>
        <dbReference type="EMBL" id="RXZ65034.1"/>
    </source>
</evidence>
<reference evidence="2 3" key="1">
    <citation type="submission" date="2019-01" db="EMBL/GenBank/DDBJ databases">
        <title>Altererythrobacter rhizovicinus sp. nov., isolated from the rhizosphere soil of Haloxylon ammodendron.</title>
        <authorList>
            <person name="Li H.-P."/>
            <person name="Gou J.-Y."/>
            <person name="Yao D."/>
            <person name="Han Q.-Q."/>
            <person name="Shao K.-Z."/>
            <person name="Zhao Q."/>
            <person name="Zhang J.-L."/>
        </authorList>
    </citation>
    <scope>NUCLEOTIDE SEQUENCE [LARGE SCALE GENOMIC DNA]</scope>
    <source>
        <strain evidence="2 3">AY-3R</strain>
    </source>
</reference>
<keyword evidence="3" id="KW-1185">Reference proteome</keyword>
<gene>
    <name evidence="2" type="ORF">ETX26_10275</name>
</gene>
<dbReference type="EMBL" id="SDPV01000002">
    <property type="protein sequence ID" value="RXZ65034.1"/>
    <property type="molecule type" value="Genomic_DNA"/>
</dbReference>